<dbReference type="eggNOG" id="COG1502">
    <property type="taxonomic scope" value="Bacteria"/>
</dbReference>
<keyword evidence="16" id="KW-1185">Reference proteome</keyword>
<dbReference type="InterPro" id="IPR027379">
    <property type="entry name" value="CLS_N"/>
</dbReference>
<keyword evidence="6" id="KW-0677">Repeat</keyword>
<evidence type="ECO:0000256" key="11">
    <source>
        <dbReference type="ARBA" id="ARBA00023264"/>
    </source>
</evidence>
<dbReference type="Gene3D" id="3.30.870.10">
    <property type="entry name" value="Endonuclease Chain A"/>
    <property type="match status" value="2"/>
</dbReference>
<evidence type="ECO:0000256" key="9">
    <source>
        <dbReference type="ARBA" id="ARBA00023136"/>
    </source>
</evidence>
<dbReference type="CDD" id="cd09163">
    <property type="entry name" value="PLDc_CLS_unchar2_2"/>
    <property type="match status" value="1"/>
</dbReference>
<evidence type="ECO:0000259" key="14">
    <source>
        <dbReference type="PROSITE" id="PS50035"/>
    </source>
</evidence>
<keyword evidence="9 13" id="KW-0472">Membrane</keyword>
<feature type="transmembrane region" description="Helical" evidence="13">
    <location>
        <begin position="12"/>
        <end position="36"/>
    </location>
</feature>
<dbReference type="EC" id="2.7.8.-" evidence="12"/>
<keyword evidence="8" id="KW-0443">Lipid metabolism</keyword>
<evidence type="ECO:0000256" key="2">
    <source>
        <dbReference type="ARBA" id="ARBA00022475"/>
    </source>
</evidence>
<dbReference type="PANTHER" id="PTHR21248:SF22">
    <property type="entry name" value="PHOSPHOLIPASE D"/>
    <property type="match status" value="1"/>
</dbReference>
<organism evidence="15 16">
    <name type="scientific">Myxococcus stipitatus (strain DSM 14675 / JCM 12634 / Mx s8)</name>
    <dbReference type="NCBI Taxonomy" id="1278073"/>
    <lineage>
        <taxon>Bacteria</taxon>
        <taxon>Pseudomonadati</taxon>
        <taxon>Myxococcota</taxon>
        <taxon>Myxococcia</taxon>
        <taxon>Myxococcales</taxon>
        <taxon>Cystobacterineae</taxon>
        <taxon>Myxococcaceae</taxon>
        <taxon>Myxococcus</taxon>
    </lineage>
</organism>
<evidence type="ECO:0000256" key="10">
    <source>
        <dbReference type="ARBA" id="ARBA00023209"/>
    </source>
</evidence>
<dbReference type="Proteomes" id="UP000011131">
    <property type="component" value="Chromosome"/>
</dbReference>
<dbReference type="PANTHER" id="PTHR21248">
    <property type="entry name" value="CARDIOLIPIN SYNTHASE"/>
    <property type="match status" value="1"/>
</dbReference>
<keyword evidence="5 13" id="KW-0812">Transmembrane</keyword>
<dbReference type="NCBIfam" id="TIGR04265">
    <property type="entry name" value="bac_cardiolipin"/>
    <property type="match status" value="1"/>
</dbReference>
<comment type="subcellular location">
    <subcellularLocation>
        <location evidence="1">Cell membrane</location>
        <topology evidence="1">Multi-pass membrane protein</topology>
    </subcellularLocation>
</comment>
<dbReference type="PATRIC" id="fig|1278073.3.peg.546"/>
<dbReference type="STRING" id="1278073.MYSTI_00528"/>
<keyword evidence="2" id="KW-1003">Cell membrane</keyword>
<dbReference type="InterPro" id="IPR022924">
    <property type="entry name" value="Cardiolipin_synthase"/>
</dbReference>
<dbReference type="CDD" id="cd09157">
    <property type="entry name" value="PLDc_CLS_unchar2_1"/>
    <property type="match status" value="1"/>
</dbReference>
<dbReference type="SMART" id="SM00155">
    <property type="entry name" value="PLDc"/>
    <property type="match status" value="2"/>
</dbReference>
<dbReference type="PROSITE" id="PS50035">
    <property type="entry name" value="PLD"/>
    <property type="match status" value="2"/>
</dbReference>
<evidence type="ECO:0000256" key="13">
    <source>
        <dbReference type="SAM" id="Phobius"/>
    </source>
</evidence>
<evidence type="ECO:0000256" key="3">
    <source>
        <dbReference type="ARBA" id="ARBA00022516"/>
    </source>
</evidence>
<keyword evidence="7 13" id="KW-1133">Transmembrane helix</keyword>
<feature type="transmembrane region" description="Helical" evidence="13">
    <location>
        <begin position="48"/>
        <end position="69"/>
    </location>
</feature>
<dbReference type="AlphaFoldDB" id="L7U0Z9"/>
<dbReference type="GO" id="GO:0032049">
    <property type="term" value="P:cardiolipin biosynthetic process"/>
    <property type="evidence" value="ECO:0007669"/>
    <property type="project" value="UniProtKB-UniRule"/>
</dbReference>
<protein>
    <recommendedName>
        <fullName evidence="12">Cardiolipin synthase</fullName>
        <ecNumber evidence="12">2.7.8.-</ecNumber>
    </recommendedName>
</protein>
<evidence type="ECO:0000256" key="1">
    <source>
        <dbReference type="ARBA" id="ARBA00004651"/>
    </source>
</evidence>
<feature type="domain" description="PLD phosphodiesterase" evidence="14">
    <location>
        <begin position="231"/>
        <end position="258"/>
    </location>
</feature>
<dbReference type="EMBL" id="CP004025">
    <property type="protein sequence ID" value="AGC41878.1"/>
    <property type="molecule type" value="Genomic_DNA"/>
</dbReference>
<dbReference type="InterPro" id="IPR001736">
    <property type="entry name" value="PLipase_D/transphosphatidylase"/>
</dbReference>
<dbReference type="HOGENOM" id="CLU_038053_1_0_7"/>
<gene>
    <name evidence="15" type="ordered locus">MYSTI_00528</name>
</gene>
<evidence type="ECO:0000313" key="15">
    <source>
        <dbReference type="EMBL" id="AGC41878.1"/>
    </source>
</evidence>
<accession>L7U0Z9</accession>
<dbReference type="InterPro" id="IPR025202">
    <property type="entry name" value="PLD-like_dom"/>
</dbReference>
<dbReference type="KEGG" id="msd:MYSTI_00528"/>
<feature type="domain" description="PLD phosphodiesterase" evidence="14">
    <location>
        <begin position="404"/>
        <end position="431"/>
    </location>
</feature>
<keyword evidence="11" id="KW-1208">Phospholipid metabolism</keyword>
<evidence type="ECO:0000313" key="16">
    <source>
        <dbReference type="Proteomes" id="UP000011131"/>
    </source>
</evidence>
<keyword evidence="4" id="KW-0808">Transferase</keyword>
<dbReference type="GO" id="GO:0008808">
    <property type="term" value="F:cardiolipin synthase activity"/>
    <property type="evidence" value="ECO:0007669"/>
    <property type="project" value="UniProtKB-UniRule"/>
</dbReference>
<evidence type="ECO:0000256" key="5">
    <source>
        <dbReference type="ARBA" id="ARBA00022692"/>
    </source>
</evidence>
<evidence type="ECO:0000256" key="4">
    <source>
        <dbReference type="ARBA" id="ARBA00022679"/>
    </source>
</evidence>
<evidence type="ECO:0000256" key="6">
    <source>
        <dbReference type="ARBA" id="ARBA00022737"/>
    </source>
</evidence>
<dbReference type="SUPFAM" id="SSF56024">
    <property type="entry name" value="Phospholipase D/nuclease"/>
    <property type="match status" value="2"/>
</dbReference>
<dbReference type="GO" id="GO:0005886">
    <property type="term" value="C:plasma membrane"/>
    <property type="evidence" value="ECO:0007669"/>
    <property type="project" value="UniProtKB-SubCell"/>
</dbReference>
<keyword evidence="10" id="KW-0594">Phospholipid biosynthesis</keyword>
<reference evidence="15 16" key="1">
    <citation type="journal article" date="2013" name="Genome Announc.">
        <title>Complete genome sequence of Myxococcus stipitatus strain DSM 14675, a fruiting myxobacterium.</title>
        <authorList>
            <person name="Huntley S."/>
            <person name="Kneip S."/>
            <person name="Treuner-Lange A."/>
            <person name="Sogaard-Andersen L."/>
        </authorList>
    </citation>
    <scope>NUCLEOTIDE SEQUENCE [LARGE SCALE GENOMIC DNA]</scope>
    <source>
        <strain evidence="16">DSM 14675 / JCM 12634 / Mx s8</strain>
    </source>
</reference>
<keyword evidence="3" id="KW-0444">Lipid biosynthesis</keyword>
<proteinExistence type="predicted"/>
<dbReference type="Pfam" id="PF13091">
    <property type="entry name" value="PLDc_2"/>
    <property type="match status" value="2"/>
</dbReference>
<sequence length="491" mass="54403">MPTLSFDMPEALAWLEAAWPHVAAALTVLVSVLASGHVVLHKRDVRAAVSWVGLVWLVPVLGAVLYLLLGINRIRRRARSLTPRREHGQFPPVRGLEAVVAEGASRVTDGAAHLAPLARLGDAVTHRPLLPGNRITVLESRTDAYPAMLEAIASARASITLCSYIFDNDVAGRHFAGALGEAVRRGVEVRVLVDAVGARYTWPTILGRLKREGVRAARFLPSLMPYRLPFMNLRNHRKVLVVDGRVGFTGGMNIREHFWPGEHAARDLHFQLEGPVVAQLQETFAEDWVFTTRERLTGDTWFPEQRRKGPVLARGIPDGPDEDFEALRTVLLGALATARASVRIVTPYFLPDPALITALNVAALRGVRVEVVLPEKGNLPVVQWASTAQLWQVLATGCRVFLTQPPFDHSKLMVVDGEWGLIGSANWDPRSLRLNFELNVECYDAELARRLEAVVEERLSRARPLTRAQVDARPLPIRLRDGLARLLSPYL</sequence>
<evidence type="ECO:0000256" key="7">
    <source>
        <dbReference type="ARBA" id="ARBA00022989"/>
    </source>
</evidence>
<name>L7U0Z9_MYXSD</name>
<evidence type="ECO:0000256" key="12">
    <source>
        <dbReference type="NCBIfam" id="TIGR04265"/>
    </source>
</evidence>
<dbReference type="Pfam" id="PF13396">
    <property type="entry name" value="PLDc_N"/>
    <property type="match status" value="1"/>
</dbReference>
<evidence type="ECO:0000256" key="8">
    <source>
        <dbReference type="ARBA" id="ARBA00023098"/>
    </source>
</evidence>